<proteinExistence type="predicted"/>
<protein>
    <submittedName>
        <fullName evidence="2">Uncharacterized protein</fullName>
    </submittedName>
</protein>
<sequence>MTVRAINFTGIPSLKSSVANNSIDSELMPPAARTISTQLLFQITSVMGSTGIQGTRARSANPNFMRSHYELEEVEPWEHHFRRVTGNCPAHPASPATSRHKSEGSGGPTLRVRVMPIAVCIKFEAHTNFYRAAPDVIYSRVVHATVSIKDSASGVHSAWPGIGGKPPNTCPPATAWARTPTDMALGKREINVFGPRDFAVACRATVVAVLACPGGRLGYLSTVPNHSKVALKINVGTTSQVIAVHQRSTCQSQFKYPQVVSVGMKQRKESATASIGDILLPRRKNSHLHARRDTVVHVDATAVHGTVHRGVRHRAAPCTAVQYRAGRFLTDTHCYCQ</sequence>
<evidence type="ECO:0000313" key="3">
    <source>
        <dbReference type="Proteomes" id="UP001215598"/>
    </source>
</evidence>
<accession>A0AAD7HCY0</accession>
<keyword evidence="3" id="KW-1185">Reference proteome</keyword>
<evidence type="ECO:0000313" key="2">
    <source>
        <dbReference type="EMBL" id="KAJ7717870.1"/>
    </source>
</evidence>
<reference evidence="2" key="1">
    <citation type="submission" date="2023-03" db="EMBL/GenBank/DDBJ databases">
        <title>Massive genome expansion in bonnet fungi (Mycena s.s.) driven by repeated elements and novel gene families across ecological guilds.</title>
        <authorList>
            <consortium name="Lawrence Berkeley National Laboratory"/>
            <person name="Harder C.B."/>
            <person name="Miyauchi S."/>
            <person name="Viragh M."/>
            <person name="Kuo A."/>
            <person name="Thoen E."/>
            <person name="Andreopoulos B."/>
            <person name="Lu D."/>
            <person name="Skrede I."/>
            <person name="Drula E."/>
            <person name="Henrissat B."/>
            <person name="Morin E."/>
            <person name="Kohler A."/>
            <person name="Barry K."/>
            <person name="LaButti K."/>
            <person name="Morin E."/>
            <person name="Salamov A."/>
            <person name="Lipzen A."/>
            <person name="Mereny Z."/>
            <person name="Hegedus B."/>
            <person name="Baldrian P."/>
            <person name="Stursova M."/>
            <person name="Weitz H."/>
            <person name="Taylor A."/>
            <person name="Grigoriev I.V."/>
            <person name="Nagy L.G."/>
            <person name="Martin F."/>
            <person name="Kauserud H."/>
        </authorList>
    </citation>
    <scope>NUCLEOTIDE SEQUENCE</scope>
    <source>
        <strain evidence="2">CBHHK182m</strain>
    </source>
</reference>
<gene>
    <name evidence="2" type="ORF">B0H16DRAFT_1700823</name>
</gene>
<comment type="caution">
    <text evidence="2">The sequence shown here is derived from an EMBL/GenBank/DDBJ whole genome shotgun (WGS) entry which is preliminary data.</text>
</comment>
<organism evidence="2 3">
    <name type="scientific">Mycena metata</name>
    <dbReference type="NCBI Taxonomy" id="1033252"/>
    <lineage>
        <taxon>Eukaryota</taxon>
        <taxon>Fungi</taxon>
        <taxon>Dikarya</taxon>
        <taxon>Basidiomycota</taxon>
        <taxon>Agaricomycotina</taxon>
        <taxon>Agaricomycetes</taxon>
        <taxon>Agaricomycetidae</taxon>
        <taxon>Agaricales</taxon>
        <taxon>Marasmiineae</taxon>
        <taxon>Mycenaceae</taxon>
        <taxon>Mycena</taxon>
    </lineage>
</organism>
<evidence type="ECO:0000256" key="1">
    <source>
        <dbReference type="SAM" id="MobiDB-lite"/>
    </source>
</evidence>
<name>A0AAD7HCY0_9AGAR</name>
<feature type="region of interest" description="Disordered" evidence="1">
    <location>
        <begin position="85"/>
        <end position="108"/>
    </location>
</feature>
<dbReference type="AlphaFoldDB" id="A0AAD7HCY0"/>
<feature type="non-terminal residue" evidence="2">
    <location>
        <position position="337"/>
    </location>
</feature>
<dbReference type="Proteomes" id="UP001215598">
    <property type="component" value="Unassembled WGS sequence"/>
</dbReference>
<dbReference type="EMBL" id="JARKIB010000271">
    <property type="protein sequence ID" value="KAJ7717870.1"/>
    <property type="molecule type" value="Genomic_DNA"/>
</dbReference>